<evidence type="ECO:0000313" key="2">
    <source>
        <dbReference type="Proteomes" id="UP000245627"/>
    </source>
</evidence>
<keyword evidence="2" id="KW-1185">Reference proteome</keyword>
<sequence length="322" mass="37453">MKGKVMVIRQVLNVKLGTIILAIFAHIGLSFSHELKVIRIDAETSKNDNYRIFNYSLDMSNLYKKNLKVITYNIVFPKNENNYERILLISVLPDHTSGDQWTKIDTSEMELQDVPIIDLQSLFVSNVGYTNGQMKNIERKYFNKYQVVFQNNGETYISKNCLLELFEVKSVDPIFPSPYGQLNLMESPIKIKDYVNQFSKHYSFYSPALSGFVDDTKKLNYREWWRIWKDYLSDKVKFSDAVGYKFWTTAFNNSNHNLDFSRGVERFIYIPERGIVAGSYDFFFNPLMEDGNKNGESGNEIMLRNVLEEKVSVADGLVLIDE</sequence>
<evidence type="ECO:0000313" key="1">
    <source>
        <dbReference type="EMBL" id="PVH26285.1"/>
    </source>
</evidence>
<reference evidence="1 2" key="1">
    <citation type="submission" date="2018-04" db="EMBL/GenBank/DDBJ databases">
        <title>Sphingobacterium cortibacter sp. nov.</title>
        <authorList>
            <person name="Li Y."/>
        </authorList>
    </citation>
    <scope>NUCLEOTIDE SEQUENCE [LARGE SCALE GENOMIC DNA]</scope>
    <source>
        <strain evidence="1 2">2c-3</strain>
    </source>
</reference>
<dbReference type="Proteomes" id="UP000245627">
    <property type="component" value="Unassembled WGS sequence"/>
</dbReference>
<dbReference type="EMBL" id="QDKG01000001">
    <property type="protein sequence ID" value="PVH26285.1"/>
    <property type="molecule type" value="Genomic_DNA"/>
</dbReference>
<name>A0A2T8HLJ3_9SPHI</name>
<accession>A0A2T8HLJ3</accession>
<dbReference type="AlphaFoldDB" id="A0A2T8HLJ3"/>
<gene>
    <name evidence="1" type="ORF">DC487_01270</name>
</gene>
<proteinExistence type="predicted"/>
<dbReference type="RefSeq" id="WP_116774150.1">
    <property type="nucleotide sequence ID" value="NZ_QDKG01000001.1"/>
</dbReference>
<dbReference type="OrthoDB" id="711261at2"/>
<protein>
    <submittedName>
        <fullName evidence="1">Uncharacterized protein</fullName>
    </submittedName>
</protein>
<organism evidence="1 2">
    <name type="scientific">Sphingobacterium corticibacter</name>
    <dbReference type="NCBI Taxonomy" id="2171749"/>
    <lineage>
        <taxon>Bacteria</taxon>
        <taxon>Pseudomonadati</taxon>
        <taxon>Bacteroidota</taxon>
        <taxon>Sphingobacteriia</taxon>
        <taxon>Sphingobacteriales</taxon>
        <taxon>Sphingobacteriaceae</taxon>
        <taxon>Sphingobacterium</taxon>
    </lineage>
</organism>
<comment type="caution">
    <text evidence="1">The sequence shown here is derived from an EMBL/GenBank/DDBJ whole genome shotgun (WGS) entry which is preliminary data.</text>
</comment>